<comment type="caution">
    <text evidence="2">The sequence shown here is derived from an EMBL/GenBank/DDBJ whole genome shotgun (WGS) entry which is preliminary data.</text>
</comment>
<dbReference type="Proteomes" id="UP000663848">
    <property type="component" value="Unassembled WGS sequence"/>
</dbReference>
<evidence type="ECO:0000256" key="1">
    <source>
        <dbReference type="SAM" id="MobiDB-lite"/>
    </source>
</evidence>
<evidence type="ECO:0000313" key="2">
    <source>
        <dbReference type="EMBL" id="CAF5119512.1"/>
    </source>
</evidence>
<feature type="compositionally biased region" description="Acidic residues" evidence="1">
    <location>
        <begin position="53"/>
        <end position="65"/>
    </location>
</feature>
<name>A0A822F5D4_9BILA</name>
<dbReference type="EMBL" id="CAJOBR010079381">
    <property type="protein sequence ID" value="CAF5119512.1"/>
    <property type="molecule type" value="Genomic_DNA"/>
</dbReference>
<dbReference type="AlphaFoldDB" id="A0A822F5D4"/>
<sequence>MSGGRFTGGSSDDSSQSSVPPMTGLVQPQQPHWPQHNTAHNHHHLHSSNYVLDGDDDLDDFDYDDYGGGSGP</sequence>
<accession>A0A822F5D4</accession>
<gene>
    <name evidence="2" type="ORF">QYT958_LOCUS45957</name>
</gene>
<feature type="region of interest" description="Disordered" evidence="1">
    <location>
        <begin position="1"/>
        <end position="72"/>
    </location>
</feature>
<feature type="non-terminal residue" evidence="2">
    <location>
        <position position="72"/>
    </location>
</feature>
<protein>
    <submittedName>
        <fullName evidence="2">Uncharacterized protein</fullName>
    </submittedName>
</protein>
<organism evidence="2 3">
    <name type="scientific">Rotaria socialis</name>
    <dbReference type="NCBI Taxonomy" id="392032"/>
    <lineage>
        <taxon>Eukaryota</taxon>
        <taxon>Metazoa</taxon>
        <taxon>Spiralia</taxon>
        <taxon>Gnathifera</taxon>
        <taxon>Rotifera</taxon>
        <taxon>Eurotatoria</taxon>
        <taxon>Bdelloidea</taxon>
        <taxon>Philodinida</taxon>
        <taxon>Philodinidae</taxon>
        <taxon>Rotaria</taxon>
    </lineage>
</organism>
<evidence type="ECO:0000313" key="3">
    <source>
        <dbReference type="Proteomes" id="UP000663848"/>
    </source>
</evidence>
<reference evidence="2" key="1">
    <citation type="submission" date="2021-02" db="EMBL/GenBank/DDBJ databases">
        <authorList>
            <person name="Nowell W R."/>
        </authorList>
    </citation>
    <scope>NUCLEOTIDE SEQUENCE</scope>
</reference>
<proteinExistence type="predicted"/>